<dbReference type="EMBL" id="SMMU01000034">
    <property type="protein sequence ID" value="TCL22232.1"/>
    <property type="molecule type" value="Genomic_DNA"/>
</dbReference>
<evidence type="ECO:0000313" key="2">
    <source>
        <dbReference type="Proteomes" id="UP000295169"/>
    </source>
</evidence>
<comment type="caution">
    <text evidence="1">The sequence shown here is derived from an EMBL/GenBank/DDBJ whole genome shotgun (WGS) entry which is preliminary data.</text>
</comment>
<dbReference type="AlphaFoldDB" id="A0A4R1P6D5"/>
<accession>A0A4R1P6D5</accession>
<proteinExistence type="predicted"/>
<evidence type="ECO:0000313" key="1">
    <source>
        <dbReference type="EMBL" id="TCL22232.1"/>
    </source>
</evidence>
<organism evidence="1 2">
    <name type="scientific">Azotobacter chroococcum</name>
    <dbReference type="NCBI Taxonomy" id="353"/>
    <lineage>
        <taxon>Bacteria</taxon>
        <taxon>Pseudomonadati</taxon>
        <taxon>Pseudomonadota</taxon>
        <taxon>Gammaproteobacteria</taxon>
        <taxon>Pseudomonadales</taxon>
        <taxon>Pseudomonadaceae</taxon>
        <taxon>Azotobacter</taxon>
    </lineage>
</organism>
<name>A0A4R1P6D5_9GAMM</name>
<reference evidence="1 2" key="1">
    <citation type="submission" date="2019-03" db="EMBL/GenBank/DDBJ databases">
        <title>Genomic Encyclopedia of Type Strains, Phase IV (KMG-IV): sequencing the most valuable type-strain genomes for metagenomic binning, comparative biology and taxonomic classification.</title>
        <authorList>
            <person name="Goeker M."/>
        </authorList>
    </citation>
    <scope>NUCLEOTIDE SEQUENCE [LARGE SCALE GENOMIC DNA]</scope>
    <source>
        <strain evidence="1 2">DSM 2286</strain>
    </source>
</reference>
<gene>
    <name evidence="1" type="ORF">EV691_13415</name>
</gene>
<protein>
    <submittedName>
        <fullName evidence="1">Uncharacterized protein</fullName>
    </submittedName>
</protein>
<sequence>MPYCKYGMNMTNCHIKRQVHRSTLDSLFL</sequence>
<dbReference type="Proteomes" id="UP000295169">
    <property type="component" value="Unassembled WGS sequence"/>
</dbReference>